<dbReference type="RefSeq" id="WP_013272102.1">
    <property type="nucleotide sequence ID" value="NC_014376.1"/>
</dbReference>
<dbReference type="HOGENOM" id="CLU_089645_2_0_9"/>
<dbReference type="eggNOG" id="COG3778">
    <property type="taxonomic scope" value="Bacteria"/>
</dbReference>
<reference evidence="1" key="1">
    <citation type="submission" date="2010-07" db="EMBL/GenBank/DDBJ databases">
        <title>Complete sequence of Clostridium saccharolyticum WM1.</title>
        <authorList>
            <consortium name="US DOE Joint Genome Institute"/>
            <person name="Lucas S."/>
            <person name="Copeland A."/>
            <person name="Lapidus A."/>
            <person name="Cheng J.-F."/>
            <person name="Bruce D."/>
            <person name="Goodwin L."/>
            <person name="Pitluck S."/>
            <person name="Chertkov O."/>
            <person name="Detter J.C."/>
            <person name="Han C."/>
            <person name="Tapia R."/>
            <person name="Land M."/>
            <person name="Hauser L."/>
            <person name="Chang Y.-J."/>
            <person name="Jeffries C."/>
            <person name="Kyrpides N."/>
            <person name="Ivanova N."/>
            <person name="Mikhailova N."/>
            <person name="Mouttaki H."/>
            <person name="Lin L."/>
            <person name="Zhou J."/>
            <person name="Hemme C.L."/>
            <person name="Woyke T."/>
        </authorList>
    </citation>
    <scope>NUCLEOTIDE SEQUENCE [LARGE SCALE GENOMIC DNA]</scope>
    <source>
        <strain evidence="1">WM1</strain>
    </source>
</reference>
<accession>D9R936</accession>
<keyword evidence="2" id="KW-1185">Reference proteome</keyword>
<organism evidence="1 2">
    <name type="scientific">Lacrimispora saccharolytica (strain ATCC 35040 / DSM 2544 / NRCC 2533 / WM1)</name>
    <name type="common">Clostridium saccharolyticum</name>
    <dbReference type="NCBI Taxonomy" id="610130"/>
    <lineage>
        <taxon>Bacteria</taxon>
        <taxon>Bacillati</taxon>
        <taxon>Bacillota</taxon>
        <taxon>Clostridia</taxon>
        <taxon>Lachnospirales</taxon>
        <taxon>Lachnospiraceae</taxon>
        <taxon>Lacrimispora</taxon>
    </lineage>
</organism>
<dbReference type="Pfam" id="PF10076">
    <property type="entry name" value="Phage_Mu_Gp48"/>
    <property type="match status" value="1"/>
</dbReference>
<dbReference type="PaxDb" id="610130-Closa_1410"/>
<proteinExistence type="predicted"/>
<evidence type="ECO:0000313" key="2">
    <source>
        <dbReference type="Proteomes" id="UP000001662"/>
    </source>
</evidence>
<evidence type="ECO:0008006" key="3">
    <source>
        <dbReference type="Google" id="ProtNLM"/>
    </source>
</evidence>
<protein>
    <recommendedName>
        <fullName evidence="3">DUF2313 domain-containing protein</fullName>
    </recommendedName>
</protein>
<dbReference type="STRING" id="610130.Closa_1410"/>
<dbReference type="OrthoDB" id="1629754at2"/>
<dbReference type="KEGG" id="csh:Closa_1410"/>
<gene>
    <name evidence="1" type="ordered locus">Closa_1410</name>
</gene>
<dbReference type="EMBL" id="CP002109">
    <property type="protein sequence ID" value="ADL04011.1"/>
    <property type="molecule type" value="Genomic_DNA"/>
</dbReference>
<dbReference type="Proteomes" id="UP000001662">
    <property type="component" value="Chromosome"/>
</dbReference>
<evidence type="ECO:0000313" key="1">
    <source>
        <dbReference type="EMBL" id="ADL04011.1"/>
    </source>
</evidence>
<dbReference type="InterPro" id="IPR018755">
    <property type="entry name" value="Phage_Mu_Gp48"/>
</dbReference>
<name>D9R936_LACSW</name>
<dbReference type="AlphaFoldDB" id="D9R936"/>
<sequence>MDLMALLPGFYDANETMIRLQSILSSETESLDTGLSQTISECFVSTASAMLSRYESIYGLEVDVSKSNMFRRERIKAKIAGAGTTTKQMIINTARSYSNGEVEVIEDNPNSRFTIKFVGTLGIPGNLTDLKLTIEEIKPAHLAVTYEYVYNTWGNVNALTWEQAETYTWEQIRTVNI</sequence>